<dbReference type="RefSeq" id="XP_001032091.3">
    <property type="nucleotide sequence ID" value="XM_001032091.4"/>
</dbReference>
<proteinExistence type="predicted"/>
<evidence type="ECO:0000313" key="3">
    <source>
        <dbReference type="Proteomes" id="UP000009168"/>
    </source>
</evidence>
<name>I7MFW0_TETTS</name>
<sequence>MKGSIIAVLIALCLFQTSFGYKTNQQVSQCVQNQCLSKYGCSGKIDEYACKIATNAYNKYLQEPECVQFLAQYKNGPQQNEFPMRLWIPCRYVAYNVYYQSLTIEEFLDCQDLCIGQDY</sequence>
<evidence type="ECO:0000313" key="2">
    <source>
        <dbReference type="EMBL" id="EAR84428.3"/>
    </source>
</evidence>
<dbReference type="InParanoid" id="I7MFW0"/>
<evidence type="ECO:0008006" key="4">
    <source>
        <dbReference type="Google" id="ProtNLM"/>
    </source>
</evidence>
<organism evidence="2 3">
    <name type="scientific">Tetrahymena thermophila (strain SB210)</name>
    <dbReference type="NCBI Taxonomy" id="312017"/>
    <lineage>
        <taxon>Eukaryota</taxon>
        <taxon>Sar</taxon>
        <taxon>Alveolata</taxon>
        <taxon>Ciliophora</taxon>
        <taxon>Intramacronucleata</taxon>
        <taxon>Oligohymenophorea</taxon>
        <taxon>Hymenostomatida</taxon>
        <taxon>Tetrahymenina</taxon>
        <taxon>Tetrahymenidae</taxon>
        <taxon>Tetrahymena</taxon>
    </lineage>
</organism>
<evidence type="ECO:0000256" key="1">
    <source>
        <dbReference type="SAM" id="SignalP"/>
    </source>
</evidence>
<dbReference type="EMBL" id="GG662490">
    <property type="protein sequence ID" value="EAR84428.3"/>
    <property type="molecule type" value="Genomic_DNA"/>
</dbReference>
<dbReference type="KEGG" id="tet:TTHERM_00691260"/>
<reference evidence="3" key="1">
    <citation type="journal article" date="2006" name="PLoS Biol.">
        <title>Macronuclear genome sequence of the ciliate Tetrahymena thermophila, a model eukaryote.</title>
        <authorList>
            <person name="Eisen J.A."/>
            <person name="Coyne R.S."/>
            <person name="Wu M."/>
            <person name="Wu D."/>
            <person name="Thiagarajan M."/>
            <person name="Wortman J.R."/>
            <person name="Badger J.H."/>
            <person name="Ren Q."/>
            <person name="Amedeo P."/>
            <person name="Jones K.M."/>
            <person name="Tallon L.J."/>
            <person name="Delcher A.L."/>
            <person name="Salzberg S.L."/>
            <person name="Silva J.C."/>
            <person name="Haas B.J."/>
            <person name="Majoros W.H."/>
            <person name="Farzad M."/>
            <person name="Carlton J.M."/>
            <person name="Smith R.K. Jr."/>
            <person name="Garg J."/>
            <person name="Pearlman R.E."/>
            <person name="Karrer K.M."/>
            <person name="Sun L."/>
            <person name="Manning G."/>
            <person name="Elde N.C."/>
            <person name="Turkewitz A.P."/>
            <person name="Asai D.J."/>
            <person name="Wilkes D.E."/>
            <person name="Wang Y."/>
            <person name="Cai H."/>
            <person name="Collins K."/>
            <person name="Stewart B.A."/>
            <person name="Lee S.R."/>
            <person name="Wilamowska K."/>
            <person name="Weinberg Z."/>
            <person name="Ruzzo W.L."/>
            <person name="Wloga D."/>
            <person name="Gaertig J."/>
            <person name="Frankel J."/>
            <person name="Tsao C.-C."/>
            <person name="Gorovsky M.A."/>
            <person name="Keeling P.J."/>
            <person name="Waller R.F."/>
            <person name="Patron N.J."/>
            <person name="Cherry J.M."/>
            <person name="Stover N.A."/>
            <person name="Krieger C.J."/>
            <person name="del Toro C."/>
            <person name="Ryder H.F."/>
            <person name="Williamson S.C."/>
            <person name="Barbeau R.A."/>
            <person name="Hamilton E.P."/>
            <person name="Orias E."/>
        </authorList>
    </citation>
    <scope>NUCLEOTIDE SEQUENCE [LARGE SCALE GENOMIC DNA]</scope>
    <source>
        <strain evidence="3">SB210</strain>
    </source>
</reference>
<protein>
    <recommendedName>
        <fullName evidence="4">Transmembrane protein</fullName>
    </recommendedName>
</protein>
<dbReference type="HOGENOM" id="CLU_2066177_0_0_1"/>
<feature type="chain" id="PRO_5003712634" description="Transmembrane protein" evidence="1">
    <location>
        <begin position="21"/>
        <end position="119"/>
    </location>
</feature>
<keyword evidence="1" id="KW-0732">Signal</keyword>
<dbReference type="GeneID" id="7833847"/>
<dbReference type="Proteomes" id="UP000009168">
    <property type="component" value="Unassembled WGS sequence"/>
</dbReference>
<gene>
    <name evidence="2" type="ORF">TTHERM_00691260</name>
</gene>
<keyword evidence="3" id="KW-1185">Reference proteome</keyword>
<feature type="signal peptide" evidence="1">
    <location>
        <begin position="1"/>
        <end position="20"/>
    </location>
</feature>
<dbReference type="AlphaFoldDB" id="I7MFW0"/>
<accession>I7MFW0</accession>